<sequence>MSPARVVRRSADPSATAPSSEHAVTTSGLWLLQESTGTDRRQANPPVRRAAQGGSALVQLLEHVGEVRDVLGRRGRDGHRLVVVEEGSLTRPSPGAVPLRR</sequence>
<organism evidence="2 3">
    <name type="scientific">Streptomyces viridochromogenes (strain DSM 40736 / JCM 4977 / BCRC 1201 / Tue 494)</name>
    <dbReference type="NCBI Taxonomy" id="591159"/>
    <lineage>
        <taxon>Bacteria</taxon>
        <taxon>Bacillati</taxon>
        <taxon>Actinomycetota</taxon>
        <taxon>Actinomycetes</taxon>
        <taxon>Kitasatosporales</taxon>
        <taxon>Streptomycetaceae</taxon>
        <taxon>Streptomyces</taxon>
    </lineage>
</organism>
<dbReference type="Proteomes" id="UP000004184">
    <property type="component" value="Unassembled WGS sequence"/>
</dbReference>
<evidence type="ECO:0000313" key="2">
    <source>
        <dbReference type="EMBL" id="EFL34223.1"/>
    </source>
</evidence>
<reference evidence="3" key="1">
    <citation type="submission" date="2009-02" db="EMBL/GenBank/DDBJ databases">
        <title>Annotation of Streptomyces viridochromogenes strain DSM 40736.</title>
        <authorList>
            <consortium name="The Broad Institute Genome Sequencing Platform"/>
            <consortium name="Broad Institute Microbial Sequencing Center"/>
            <person name="Fischbach M."/>
            <person name="Godfrey P."/>
            <person name="Ward D."/>
            <person name="Young S."/>
            <person name="Zeng Q."/>
            <person name="Koehrsen M."/>
            <person name="Alvarado L."/>
            <person name="Berlin A.M."/>
            <person name="Bochicchio J."/>
            <person name="Borenstein D."/>
            <person name="Chapman S.B."/>
            <person name="Chen Z."/>
            <person name="Engels R."/>
            <person name="Freedman E."/>
            <person name="Gellesch M."/>
            <person name="Goldberg J."/>
            <person name="Griggs A."/>
            <person name="Gujja S."/>
            <person name="Heilman E.R."/>
            <person name="Heiman D.I."/>
            <person name="Hepburn T.A."/>
            <person name="Howarth C."/>
            <person name="Jen D."/>
            <person name="Larson L."/>
            <person name="Lewis B."/>
            <person name="Mehta T."/>
            <person name="Park D."/>
            <person name="Pearson M."/>
            <person name="Richards J."/>
            <person name="Roberts A."/>
            <person name="Saif S."/>
            <person name="Shea T.D."/>
            <person name="Shenoy N."/>
            <person name="Sisk P."/>
            <person name="Stolte C."/>
            <person name="Sykes S.N."/>
            <person name="Thomson T."/>
            <person name="Walk T."/>
            <person name="White J."/>
            <person name="Yandava C."/>
            <person name="Straight P."/>
            <person name="Clardy J."/>
            <person name="Hung D."/>
            <person name="Kolter R."/>
            <person name="Mekalanos J."/>
            <person name="Walker S."/>
            <person name="Walsh C.T."/>
            <person name="Wieland-Brown L.C."/>
            <person name="Haas B."/>
            <person name="Nusbaum C."/>
            <person name="Birren B."/>
        </authorList>
    </citation>
    <scope>NUCLEOTIDE SEQUENCE [LARGE SCALE GENOMIC DNA]</scope>
    <source>
        <strain evidence="3">DSM 40736 / JCM 4977 / BCRC 1201 / Tue 494</strain>
    </source>
</reference>
<dbReference type="HOGENOM" id="CLU_2290199_0_0_11"/>
<evidence type="ECO:0000256" key="1">
    <source>
        <dbReference type="SAM" id="MobiDB-lite"/>
    </source>
</evidence>
<evidence type="ECO:0000313" key="3">
    <source>
        <dbReference type="Proteomes" id="UP000004184"/>
    </source>
</evidence>
<dbReference type="EMBL" id="GG657757">
    <property type="protein sequence ID" value="EFL34223.1"/>
    <property type="molecule type" value="Genomic_DNA"/>
</dbReference>
<feature type="compositionally biased region" description="Polar residues" evidence="1">
    <location>
        <begin position="16"/>
        <end position="36"/>
    </location>
</feature>
<name>D9X8I5_STRVT</name>
<gene>
    <name evidence="2" type="ORF">SSQG_04741</name>
</gene>
<keyword evidence="3" id="KW-1185">Reference proteome</keyword>
<feature type="region of interest" description="Disordered" evidence="1">
    <location>
        <begin position="1"/>
        <end position="51"/>
    </location>
</feature>
<dbReference type="AlphaFoldDB" id="D9X8I5"/>
<accession>D9X8I5</accession>
<proteinExistence type="predicted"/>
<protein>
    <submittedName>
        <fullName evidence="2">Predicted protein</fullName>
    </submittedName>
</protein>